<reference evidence="2 3" key="1">
    <citation type="submission" date="2022-05" db="EMBL/GenBank/DDBJ databases">
        <authorList>
            <consortium name="Genoscope - CEA"/>
            <person name="William W."/>
        </authorList>
    </citation>
    <scope>NUCLEOTIDE SEQUENCE [LARGE SCALE GENOMIC DNA]</scope>
</reference>
<evidence type="ECO:0000313" key="3">
    <source>
        <dbReference type="Proteomes" id="UP001159427"/>
    </source>
</evidence>
<keyword evidence="3" id="KW-1185">Reference proteome</keyword>
<sequence>MNERVNLFNSKMMAVHQENLVENGLATIFANSQLLEKWKVMFSATDCLGPAADVDNLVVKLFKDVVTRYVKMGIGEFMRDFRRDFQLHKTEAHHKKVAERKKKDLVSSKVTIASIKEDSSASKQTSHQRLQAMLVQQEKIFQSTVYTKSEVEMICKAYGVSFRQSDTKAKLSEKLVEKIQASEHILHPDTLDDSAQGHQPGPSARAATARNPTHKGILQQPYKGQVDNRLVVVSVSNVTILPPLPVATVTTITVQSDF</sequence>
<comment type="caution">
    <text evidence="2">The sequence shown here is derived from an EMBL/GenBank/DDBJ whole genome shotgun (WGS) entry which is preliminary data.</text>
</comment>
<protein>
    <submittedName>
        <fullName evidence="2">Uncharacterized protein</fullName>
    </submittedName>
</protein>
<accession>A0ABN8SEV3</accession>
<name>A0ABN8SEV3_9CNID</name>
<dbReference type="Proteomes" id="UP001159427">
    <property type="component" value="Unassembled WGS sequence"/>
</dbReference>
<gene>
    <name evidence="2" type="ORF">PEVE_00019710</name>
</gene>
<proteinExistence type="predicted"/>
<feature type="region of interest" description="Disordered" evidence="1">
    <location>
        <begin position="189"/>
        <end position="213"/>
    </location>
</feature>
<evidence type="ECO:0000256" key="1">
    <source>
        <dbReference type="SAM" id="MobiDB-lite"/>
    </source>
</evidence>
<organism evidence="2 3">
    <name type="scientific">Porites evermanni</name>
    <dbReference type="NCBI Taxonomy" id="104178"/>
    <lineage>
        <taxon>Eukaryota</taxon>
        <taxon>Metazoa</taxon>
        <taxon>Cnidaria</taxon>
        <taxon>Anthozoa</taxon>
        <taxon>Hexacorallia</taxon>
        <taxon>Scleractinia</taxon>
        <taxon>Fungiina</taxon>
        <taxon>Poritidae</taxon>
        <taxon>Porites</taxon>
    </lineage>
</organism>
<evidence type="ECO:0000313" key="2">
    <source>
        <dbReference type="EMBL" id="CAH3189755.1"/>
    </source>
</evidence>
<dbReference type="EMBL" id="CALNXI010002656">
    <property type="protein sequence ID" value="CAH3189755.1"/>
    <property type="molecule type" value="Genomic_DNA"/>
</dbReference>